<dbReference type="InterPro" id="IPR001907">
    <property type="entry name" value="ClpP"/>
</dbReference>
<dbReference type="AlphaFoldDB" id="E2DSL2"/>
<dbReference type="RefSeq" id="YP_003795510.1">
    <property type="nucleotide sequence ID" value="NC_014346.1"/>
</dbReference>
<evidence type="ECO:0000256" key="8">
    <source>
        <dbReference type="SAM" id="MobiDB-lite"/>
    </source>
</evidence>
<reference evidence="9" key="1">
    <citation type="journal article" date="2008" name="J. Phycol.">
        <title>Deep division in the Chlorophyceae (Chlorophyta) revealed by chloroplast phylogenomic analyseS.</title>
        <authorList>
            <person name="Turmel M."/>
            <person name="Brouard J.-S."/>
            <person name="Gagnon C."/>
            <person name="Otis C."/>
            <person name="Lemieux C."/>
        </authorList>
    </citation>
    <scope>NUCLEOTIDE SEQUENCE</scope>
</reference>
<dbReference type="GO" id="GO:0004176">
    <property type="term" value="F:ATP-dependent peptidase activity"/>
    <property type="evidence" value="ECO:0007669"/>
    <property type="project" value="InterPro"/>
</dbReference>
<keyword evidence="2 9" id="KW-0645">Protease</keyword>
<evidence type="ECO:0000256" key="5">
    <source>
        <dbReference type="ARBA" id="ARBA00034021"/>
    </source>
</evidence>
<reference evidence="9" key="2">
    <citation type="journal article" date="2010" name="Genome Biol. Evol.">
        <title>The exceptionally large chloroplast genome of the green alga Floydiella terrestris illuminates the evolutionary history of the Chlorophyceae.</title>
        <authorList>
            <person name="Brouard J.S."/>
            <person name="Otis C."/>
            <person name="Lemieux C."/>
            <person name="Turmel M."/>
        </authorList>
    </citation>
    <scope>NUCLEOTIDE SEQUENCE</scope>
</reference>
<dbReference type="PANTHER" id="PTHR10381:SF11">
    <property type="entry name" value="ATP-DEPENDENT CLP PROTEASE PROTEOLYTIC SUBUNIT, MITOCHONDRIAL"/>
    <property type="match status" value="1"/>
</dbReference>
<dbReference type="EMBL" id="GU196268">
    <property type="protein sequence ID" value="ACZ58439.1"/>
    <property type="molecule type" value="Genomic_DNA"/>
</dbReference>
<evidence type="ECO:0000313" key="9">
    <source>
        <dbReference type="EMBL" id="ACZ58439.1"/>
    </source>
</evidence>
<feature type="region of interest" description="Disordered" evidence="8">
    <location>
        <begin position="483"/>
        <end position="502"/>
    </location>
</feature>
<protein>
    <recommendedName>
        <fullName evidence="7">ATP-dependent Clp protease proteolytic subunit</fullName>
    </recommendedName>
</protein>
<proteinExistence type="inferred from homology"/>
<dbReference type="GO" id="GO:0004252">
    <property type="term" value="F:serine-type endopeptidase activity"/>
    <property type="evidence" value="ECO:0007669"/>
    <property type="project" value="UniProtKB-EC"/>
</dbReference>
<organism evidence="9">
    <name type="scientific">Floydiella terrestris</name>
    <name type="common">Green alga</name>
    <name type="synonym">Planophila terrestris</name>
    <dbReference type="NCBI Taxonomy" id="51328"/>
    <lineage>
        <taxon>Eukaryota</taxon>
        <taxon>Viridiplantae</taxon>
        <taxon>Chlorophyta</taxon>
        <taxon>core chlorophytes</taxon>
        <taxon>Chlorophyceae</taxon>
        <taxon>OCC clade</taxon>
        <taxon>Chaetopeltidales</taxon>
        <taxon>Chaetopeltidaceae</taxon>
        <taxon>Floydiella</taxon>
    </lineage>
</organism>
<name>E2DSL2_FLOTE</name>
<evidence type="ECO:0000256" key="4">
    <source>
        <dbReference type="ARBA" id="ARBA00022825"/>
    </source>
</evidence>
<keyword evidence="9" id="KW-0934">Plastid</keyword>
<comment type="similarity">
    <text evidence="1 7">Belongs to the peptidase S14 family.</text>
</comment>
<dbReference type="GO" id="GO:0009536">
    <property type="term" value="C:plastid"/>
    <property type="evidence" value="ECO:0007669"/>
    <property type="project" value="UniProtKB-ARBA"/>
</dbReference>
<dbReference type="GO" id="GO:0051117">
    <property type="term" value="F:ATPase binding"/>
    <property type="evidence" value="ECO:0007669"/>
    <property type="project" value="TreeGrafter"/>
</dbReference>
<dbReference type="PRINTS" id="PR00127">
    <property type="entry name" value="CLPPROTEASEP"/>
</dbReference>
<evidence type="ECO:0000256" key="3">
    <source>
        <dbReference type="ARBA" id="ARBA00022801"/>
    </source>
</evidence>
<dbReference type="Gene3D" id="3.90.226.10">
    <property type="entry name" value="2-enoyl-CoA Hydratase, Chain A, domain 1"/>
    <property type="match status" value="1"/>
</dbReference>
<keyword evidence="3" id="KW-0378">Hydrolase</keyword>
<dbReference type="PROSITE" id="PS00382">
    <property type="entry name" value="CLP_PROTEASE_HIS"/>
    <property type="match status" value="1"/>
</dbReference>
<sequence>MPVGVPKVLYYWDDELPLQWIDLYNLIFRRRLVFVMAELDQDLCNQIAGMMVYIHFEDKRKELEKKGVNVVDLFEQTTGSDIGGQTSGKEKKSYQLSYKDLMDYDTIWDFEASVQKDLYTDLFNSNNPDDNALVNDYLENPFYQKENLNSFLDVQNSSSFSQNLSFQNKKGVINETTLEQYSNFFNMWLPMLPVLAKYSGGRYFSDFHFSEDIMKSFFQKNPLFLKNSNNAEKNFASVLQKYINSFQSSTNTNGVLNLMDRRTIKESLKRAHYGDFKDQKVRDLSSSFQNMDELNMLQNVRQKRPESEDLLFSETRERMSDQRRVFVFINSTGGSITSGITIYDALQFVKAGAVTVCLGMAFSASSMVLAGGNIGHRYVSEGSHVMMHQPEGGIKGQASDVLLDAHEILRVRRQAATIYTLSSKRAFHEVLKDLDRDYFMTPQEAIDYGLADEIVTRYNSECILDEFEQDWLADDAKQIEGISKKIRQTTGGDEEVRTGDKR</sequence>
<dbReference type="GeneID" id="9481825"/>
<feature type="active site" evidence="6">
    <location>
        <position position="388"/>
    </location>
</feature>
<evidence type="ECO:0000256" key="6">
    <source>
        <dbReference type="PROSITE-ProRule" id="PRU10086"/>
    </source>
</evidence>
<evidence type="ECO:0000256" key="7">
    <source>
        <dbReference type="RuleBase" id="RU003567"/>
    </source>
</evidence>
<keyword evidence="4" id="KW-0720">Serine protease</keyword>
<gene>
    <name evidence="9" type="primary">clpP</name>
</gene>
<geneLocation type="chloroplast" evidence="9"/>
<dbReference type="CDD" id="cd07017">
    <property type="entry name" value="S14_ClpP_2"/>
    <property type="match status" value="1"/>
</dbReference>
<keyword evidence="9" id="KW-0150">Chloroplast</keyword>
<dbReference type="GO" id="GO:0009368">
    <property type="term" value="C:endopeptidase Clp complex"/>
    <property type="evidence" value="ECO:0007669"/>
    <property type="project" value="TreeGrafter"/>
</dbReference>
<dbReference type="SUPFAM" id="SSF52096">
    <property type="entry name" value="ClpP/crotonase"/>
    <property type="match status" value="1"/>
</dbReference>
<dbReference type="GO" id="GO:0006515">
    <property type="term" value="P:protein quality control for misfolded or incompletely synthesized proteins"/>
    <property type="evidence" value="ECO:0007669"/>
    <property type="project" value="TreeGrafter"/>
</dbReference>
<evidence type="ECO:0000256" key="2">
    <source>
        <dbReference type="ARBA" id="ARBA00022670"/>
    </source>
</evidence>
<dbReference type="Pfam" id="PF00574">
    <property type="entry name" value="CLP_protease"/>
    <property type="match status" value="1"/>
</dbReference>
<evidence type="ECO:0000256" key="1">
    <source>
        <dbReference type="ARBA" id="ARBA00007039"/>
    </source>
</evidence>
<dbReference type="PANTHER" id="PTHR10381">
    <property type="entry name" value="ATP-DEPENDENT CLP PROTEASE PROTEOLYTIC SUBUNIT"/>
    <property type="match status" value="1"/>
</dbReference>
<dbReference type="InterPro" id="IPR029045">
    <property type="entry name" value="ClpP/crotonase-like_dom_sf"/>
</dbReference>
<comment type="catalytic activity">
    <reaction evidence="5 6">
        <text>Hydrolysis of proteins to small peptides in the presence of ATP and magnesium. alpha-casein is the usual test substrate. In the absence of ATP, only oligopeptides shorter than five residues are hydrolyzed (such as succinyl-Leu-Tyr-|-NHMec, and Leu-Tyr-Leu-|-Tyr-Trp, in which cleavage of the -Tyr-|-Leu- and -Tyr-|-Trp bonds also occurs).</text>
        <dbReference type="EC" id="3.4.21.92"/>
    </reaction>
</comment>
<dbReference type="InterPro" id="IPR023562">
    <property type="entry name" value="ClpP/TepA"/>
</dbReference>
<accession>E2DSL2</accession>
<dbReference type="InterPro" id="IPR033135">
    <property type="entry name" value="ClpP_His_AS"/>
</dbReference>